<feature type="compositionally biased region" description="Low complexity" evidence="1">
    <location>
        <begin position="234"/>
        <end position="256"/>
    </location>
</feature>
<keyword evidence="2" id="KW-0472">Membrane</keyword>
<feature type="region of interest" description="Disordered" evidence="1">
    <location>
        <begin position="227"/>
        <end position="335"/>
    </location>
</feature>
<evidence type="ECO:0000313" key="4">
    <source>
        <dbReference type="Proteomes" id="UP001432000"/>
    </source>
</evidence>
<dbReference type="Proteomes" id="UP001432000">
    <property type="component" value="Chromosome"/>
</dbReference>
<evidence type="ECO:0000256" key="1">
    <source>
        <dbReference type="SAM" id="MobiDB-lite"/>
    </source>
</evidence>
<proteinExistence type="predicted"/>
<keyword evidence="2" id="KW-1133">Transmembrane helix</keyword>
<reference evidence="3 4" key="1">
    <citation type="submission" date="2024-03" db="EMBL/GenBank/DDBJ databases">
        <title>Natural products discovery in diverse microorganisms through a two-stage MS feature dereplication strategy.</title>
        <authorList>
            <person name="Zhang R."/>
        </authorList>
    </citation>
    <scope>NUCLEOTIDE SEQUENCE [LARGE SCALE GENOMIC DNA]</scope>
    <source>
        <strain evidence="3 4">18930</strain>
    </source>
</reference>
<evidence type="ECO:0000313" key="3">
    <source>
        <dbReference type="EMBL" id="WXG68630.1"/>
    </source>
</evidence>
<dbReference type="EMBL" id="CP147846">
    <property type="protein sequence ID" value="WXG68630.1"/>
    <property type="molecule type" value="Genomic_DNA"/>
</dbReference>
<keyword evidence="2" id="KW-0812">Transmembrane</keyword>
<keyword evidence="4" id="KW-1185">Reference proteome</keyword>
<dbReference type="Gene3D" id="3.30.420.40">
    <property type="match status" value="1"/>
</dbReference>
<protein>
    <recommendedName>
        <fullName evidence="5">FHA domain-containing protein</fullName>
    </recommendedName>
</protein>
<accession>A0ABZ2PK53</accession>
<dbReference type="RefSeq" id="WP_338888958.1">
    <property type="nucleotide sequence ID" value="NZ_CP147846.1"/>
</dbReference>
<organism evidence="3 4">
    <name type="scientific">Rhodococcus sovatensis</name>
    <dbReference type="NCBI Taxonomy" id="1805840"/>
    <lineage>
        <taxon>Bacteria</taxon>
        <taxon>Bacillati</taxon>
        <taxon>Actinomycetota</taxon>
        <taxon>Actinomycetes</taxon>
        <taxon>Mycobacteriales</taxon>
        <taxon>Nocardiaceae</taxon>
        <taxon>Rhodococcus</taxon>
    </lineage>
</organism>
<evidence type="ECO:0008006" key="5">
    <source>
        <dbReference type="Google" id="ProtNLM"/>
    </source>
</evidence>
<sequence length="335" mass="33861">MDPTVFETTTQLSFAEDGTVSLGTETQHESEDGAPTVAASISRVGRPPAEDDVYLAEDLVAHAVNCLVAMTRSRHGGVTPSVAVVHPDSWGTGEIDLLLGALDHTGLRGVHLVPQTAARSAYAALDSGAGLPDDVALAIGALAVLEGGRSGDAADTDALPVIASPQALAFSEAIPVAVAEPSRSAPESERRKRKPLLVVTGLAAAVILASIGIAAALGTFSDGAEVTPPPITDAQSPSTTSAAPPTTPQAVAVPFPTTEPAPPTTEAPPELPPQEAVETVPPEPAPPVAPPPAVEPPPVAEPPPATTPRSLPPRMEIPRLTLRELPPALGIPGAG</sequence>
<gene>
    <name evidence="3" type="ORF">WDS16_26150</name>
</gene>
<evidence type="ECO:0000256" key="2">
    <source>
        <dbReference type="SAM" id="Phobius"/>
    </source>
</evidence>
<feature type="compositionally biased region" description="Pro residues" evidence="1">
    <location>
        <begin position="281"/>
        <end position="306"/>
    </location>
</feature>
<feature type="compositionally biased region" description="Pro residues" evidence="1">
    <location>
        <begin position="257"/>
        <end position="272"/>
    </location>
</feature>
<feature type="transmembrane region" description="Helical" evidence="2">
    <location>
        <begin position="196"/>
        <end position="220"/>
    </location>
</feature>
<dbReference type="PRINTS" id="PR01217">
    <property type="entry name" value="PRICHEXTENSN"/>
</dbReference>
<name>A0ABZ2PK53_9NOCA</name>